<dbReference type="GO" id="GO:0006412">
    <property type="term" value="P:translation"/>
    <property type="evidence" value="ECO:0007669"/>
    <property type="project" value="UniProtKB-UniRule"/>
</dbReference>
<evidence type="ECO:0000313" key="8">
    <source>
        <dbReference type="Proteomes" id="UP000191112"/>
    </source>
</evidence>
<keyword evidence="1 4" id="KW-0689">Ribosomal protein</keyword>
<dbReference type="RefSeq" id="WP_079667866.1">
    <property type="nucleotide sequence ID" value="NZ_FUYZ01000011.1"/>
</dbReference>
<dbReference type="AlphaFoldDB" id="A0A1T5GBC2"/>
<dbReference type="InterPro" id="IPR000589">
    <property type="entry name" value="Ribosomal_uS15"/>
</dbReference>
<organism evidence="7 8">
    <name type="scientific">Soonwooa buanensis</name>
    <dbReference type="NCBI Taxonomy" id="619805"/>
    <lineage>
        <taxon>Bacteria</taxon>
        <taxon>Pseudomonadati</taxon>
        <taxon>Bacteroidota</taxon>
        <taxon>Flavobacteriia</taxon>
        <taxon>Flavobacteriales</taxon>
        <taxon>Weeksellaceae</taxon>
        <taxon>Chryseobacterium group</taxon>
        <taxon>Soonwooa</taxon>
    </lineage>
</organism>
<dbReference type="OrthoDB" id="9799262at2"/>
<sequence length="89" mass="10232">MYLTAEKKAEIFAKHGKSATDTGSAEGQIALFTYRINHLSQHLKANHKDYNTERSLVMLVGKRKRLLDYLKKVEIARYRAIIAELGIRK</sequence>
<dbReference type="GO" id="GO:0003735">
    <property type="term" value="F:structural constituent of ribosome"/>
    <property type="evidence" value="ECO:0007669"/>
    <property type="project" value="InterPro"/>
</dbReference>
<dbReference type="InterPro" id="IPR005290">
    <property type="entry name" value="Ribosomal_uS15_bac-type"/>
</dbReference>
<dbReference type="Gene3D" id="6.10.250.3130">
    <property type="match status" value="1"/>
</dbReference>
<evidence type="ECO:0000256" key="6">
    <source>
        <dbReference type="RuleBase" id="RU004524"/>
    </source>
</evidence>
<proteinExistence type="inferred from homology"/>
<keyword evidence="8" id="KW-1185">Reference proteome</keyword>
<dbReference type="STRING" id="619805.SAMN05660477_02679"/>
<evidence type="ECO:0000256" key="3">
    <source>
        <dbReference type="ARBA" id="ARBA00064542"/>
    </source>
</evidence>
<dbReference type="Gene3D" id="1.10.287.10">
    <property type="entry name" value="S15/NS1, RNA-binding"/>
    <property type="match status" value="1"/>
</dbReference>
<dbReference type="FunFam" id="1.10.287.10:FF:000002">
    <property type="entry name" value="30S ribosomal protein S15"/>
    <property type="match status" value="1"/>
</dbReference>
<keyword evidence="4 6" id="KW-0694">RNA-binding</keyword>
<dbReference type="Pfam" id="PF00312">
    <property type="entry name" value="Ribosomal_S15"/>
    <property type="match status" value="1"/>
</dbReference>
<evidence type="ECO:0000256" key="4">
    <source>
        <dbReference type="HAMAP-Rule" id="MF_01343"/>
    </source>
</evidence>
<comment type="function">
    <text evidence="4 6">One of the primary rRNA binding proteins, it binds directly to 16S rRNA where it helps nucleate assembly of the platform of the 30S subunit by binding and bridging several RNA helices of the 16S rRNA.</text>
</comment>
<keyword evidence="2 4" id="KW-0687">Ribonucleoprotein</keyword>
<evidence type="ECO:0000313" key="7">
    <source>
        <dbReference type="EMBL" id="SKC05659.1"/>
    </source>
</evidence>
<dbReference type="Proteomes" id="UP000191112">
    <property type="component" value="Unassembled WGS sequence"/>
</dbReference>
<evidence type="ECO:0000256" key="5">
    <source>
        <dbReference type="RuleBase" id="RU003919"/>
    </source>
</evidence>
<comment type="similarity">
    <text evidence="4 5">Belongs to the universal ribosomal protein uS15 family.</text>
</comment>
<protein>
    <recommendedName>
        <fullName evidence="4">Small ribosomal subunit protein uS15</fullName>
    </recommendedName>
</protein>
<dbReference type="InterPro" id="IPR009068">
    <property type="entry name" value="uS15_NS1_RNA-bd_sf"/>
</dbReference>
<dbReference type="PANTHER" id="PTHR23321:SF26">
    <property type="entry name" value="SMALL RIBOSOMAL SUBUNIT PROTEIN US15M"/>
    <property type="match status" value="1"/>
</dbReference>
<comment type="subunit">
    <text evidence="3 4">Part of the 30S ribosomal subunit. Forms a bridge to the 50S subunit in the 70S ribosome, contacting the 23S rRNA.</text>
</comment>
<dbReference type="CDD" id="cd00353">
    <property type="entry name" value="Ribosomal_S15p_S13e"/>
    <property type="match status" value="1"/>
</dbReference>
<dbReference type="GO" id="GO:0019843">
    <property type="term" value="F:rRNA binding"/>
    <property type="evidence" value="ECO:0007669"/>
    <property type="project" value="UniProtKB-UniRule"/>
</dbReference>
<evidence type="ECO:0000256" key="2">
    <source>
        <dbReference type="ARBA" id="ARBA00023274"/>
    </source>
</evidence>
<reference evidence="7 8" key="1">
    <citation type="submission" date="2017-02" db="EMBL/GenBank/DDBJ databases">
        <authorList>
            <person name="Peterson S.W."/>
        </authorList>
    </citation>
    <scope>NUCLEOTIDE SEQUENCE [LARGE SCALE GENOMIC DNA]</scope>
    <source>
        <strain evidence="7 8">DSM 22323</strain>
    </source>
</reference>
<accession>A0A1T5GBC2</accession>
<dbReference type="PANTHER" id="PTHR23321">
    <property type="entry name" value="RIBOSOMAL PROTEIN S15, BACTERIAL AND ORGANELLAR"/>
    <property type="match status" value="1"/>
</dbReference>
<dbReference type="GO" id="GO:0022627">
    <property type="term" value="C:cytosolic small ribosomal subunit"/>
    <property type="evidence" value="ECO:0007669"/>
    <property type="project" value="TreeGrafter"/>
</dbReference>
<dbReference type="NCBIfam" id="TIGR00952">
    <property type="entry name" value="S15_bact"/>
    <property type="match status" value="1"/>
</dbReference>
<dbReference type="HAMAP" id="MF_01343_B">
    <property type="entry name" value="Ribosomal_uS15_B"/>
    <property type="match status" value="1"/>
</dbReference>
<comment type="function">
    <text evidence="4">Forms an intersubunit bridge (bridge B4) with the 23S rRNA of the 50S subunit in the ribosome.</text>
</comment>
<name>A0A1T5GBC2_9FLAO</name>
<dbReference type="SMART" id="SM01387">
    <property type="entry name" value="Ribosomal_S15"/>
    <property type="match status" value="1"/>
</dbReference>
<dbReference type="PROSITE" id="PS00362">
    <property type="entry name" value="RIBOSOMAL_S15"/>
    <property type="match status" value="1"/>
</dbReference>
<keyword evidence="4 6" id="KW-0699">rRNA-binding</keyword>
<dbReference type="SUPFAM" id="SSF47060">
    <property type="entry name" value="S15/NS1 RNA-binding domain"/>
    <property type="match status" value="1"/>
</dbReference>
<evidence type="ECO:0000256" key="1">
    <source>
        <dbReference type="ARBA" id="ARBA00022980"/>
    </source>
</evidence>
<dbReference type="EMBL" id="FUYZ01000011">
    <property type="protein sequence ID" value="SKC05659.1"/>
    <property type="molecule type" value="Genomic_DNA"/>
</dbReference>
<gene>
    <name evidence="4" type="primary">rpsO</name>
    <name evidence="7" type="ORF">SAMN05660477_02679</name>
</gene>